<reference evidence="1 2" key="1">
    <citation type="journal article" date="2016" name="Genome Announc.">
        <title>Draft Genome Sequence of the Thermotolerant Cyanobacterium Desertifilum sp. IPPAS B-1220.</title>
        <authorList>
            <person name="Mironov K.S."/>
            <person name="Sinetova M.A."/>
            <person name="Bolatkhan K."/>
            <person name="Zayadan B.K."/>
            <person name="Ustinova V.V."/>
            <person name="Kupriyanova E.V."/>
            <person name="Skrypnik A.N."/>
            <person name="Gogoleva N.E."/>
            <person name="Gogolev Y.V."/>
            <person name="Los D.A."/>
        </authorList>
    </citation>
    <scope>NUCLEOTIDE SEQUENCE [LARGE SCALE GENOMIC DNA]</scope>
    <source>
        <strain evidence="1 2">IPPAS B-1220</strain>
    </source>
</reference>
<gene>
    <name evidence="1" type="ORF">BH720_006330</name>
</gene>
<name>A0ACD5GZJ7_9CYAN</name>
<organism evidence="1 2">
    <name type="scientific">Desertifilum tharense IPPAS B-1220</name>
    <dbReference type="NCBI Taxonomy" id="1781255"/>
    <lineage>
        <taxon>Bacteria</taxon>
        <taxon>Bacillati</taxon>
        <taxon>Cyanobacteriota</taxon>
        <taxon>Cyanophyceae</taxon>
        <taxon>Desertifilales</taxon>
        <taxon>Desertifilaceae</taxon>
        <taxon>Desertifilum</taxon>
    </lineage>
</organism>
<dbReference type="Proteomes" id="UP000095472">
    <property type="component" value="Chromosome"/>
</dbReference>
<evidence type="ECO:0000313" key="2">
    <source>
        <dbReference type="Proteomes" id="UP000095472"/>
    </source>
</evidence>
<sequence length="290" mass="32312">MVSPPNPESGFQVFLVTLTSPSQIHIQPLAFSPEQRQQLDTNLNTYLSDYRKDTWREALSQRLATLSETLQLNTILANLPPHIQKLILIPHQKLHLIPLHALTGTRQHPNSETQTGCLMNLFANGVQYAPSSQFLERLHQRQPLANSNTQPLFAIQNPTEDLHYTEIEVEIISRTFNPHLHILKRRQATKTTLNKPKTLAELRRSHYAHFSCHGVFNSRFPLNSALVLAGETTPPTPKPATPEADNRYVTLRDGTVVSTPPPKASPSAKSSQTSTYPIVVSSPSPPAKPG</sequence>
<proteinExistence type="predicted"/>
<protein>
    <submittedName>
        <fullName evidence="1">CHAT domain-containing protein</fullName>
    </submittedName>
</protein>
<dbReference type="EMBL" id="CP182909">
    <property type="protein sequence ID" value="XPM65341.1"/>
    <property type="molecule type" value="Genomic_DNA"/>
</dbReference>
<accession>A0ACD5GZJ7</accession>
<keyword evidence="2" id="KW-1185">Reference proteome</keyword>
<evidence type="ECO:0000313" key="1">
    <source>
        <dbReference type="EMBL" id="XPM65341.1"/>
    </source>
</evidence>